<sequence length="554" mass="60621">MLSRLKFIFDGGLTVANALEKSIAVYGEDFEVLRFSGSLERFGVGGGAITVGQLRRLSDRLSQTLLDLDLKRYDRVAIYLDNGVEYLIYSLAIMRAGAITVPINGGMRSEDLNAYLDYTGARLVFIDRERLPRLDADALAQGRRVAIVTDAVQAGGAGTVALSECLAPRADGFAPVRMHQHDDVMIVHTSGTTGFPKGVLHGSYSLVRATKGQLMIQPITRNNRILLASPTNHHITQASIVSCLAAGVPGYVPAKETPEQLLSIIERERCSLILSFPDVYQGMCDAGLSRFDLSHVKAWMAGGDSSHEVHIRQLTAHGAMARVFGKRLLSSMYLEFFGTSEVGFAALMKVSFSFTKRFDRYVGKPTMVSPKVKIADEDGRALPVGQPGRLMVKGPTLFKGYWNAHDRLHGVHFDGWWWTGDVAVKTRGGGYYHLDREVDSIRVGDGRVYSLQWEERILKHPAVADVAVVELSHADRSTGAGAVIECRPGQPTDANAFETWLRQQVPGSDSLRIEVLPPGERLPRGLTGKVLKRHVRERYACALAAPPASAPASI</sequence>
<feature type="domain" description="AMP-dependent synthetase/ligase" evidence="3">
    <location>
        <begin position="45"/>
        <end position="402"/>
    </location>
</feature>
<dbReference type="InterPro" id="IPR000873">
    <property type="entry name" value="AMP-dep_synth/lig_dom"/>
</dbReference>
<dbReference type="CDD" id="cd04433">
    <property type="entry name" value="AFD_class_I"/>
    <property type="match status" value="1"/>
</dbReference>
<dbReference type="Pfam" id="PF00501">
    <property type="entry name" value="AMP-binding"/>
    <property type="match status" value="1"/>
</dbReference>
<dbReference type="STRING" id="84531.LA76x_0605"/>
<comment type="similarity">
    <text evidence="1">Belongs to the ATP-dependent AMP-binding enzyme family.</text>
</comment>
<dbReference type="KEGG" id="lab:LA76x_0605"/>
<gene>
    <name evidence="4" type="ORF">LA76x_0605</name>
</gene>
<dbReference type="PATRIC" id="fig|84531.8.peg.633"/>
<dbReference type="GO" id="GO:0031956">
    <property type="term" value="F:medium-chain fatty acid-CoA ligase activity"/>
    <property type="evidence" value="ECO:0007669"/>
    <property type="project" value="TreeGrafter"/>
</dbReference>
<dbReference type="RefSeq" id="WP_057916523.1">
    <property type="nucleotide sequence ID" value="NZ_CP011129.1"/>
</dbReference>
<evidence type="ECO:0000313" key="5">
    <source>
        <dbReference type="Proteomes" id="UP000060787"/>
    </source>
</evidence>
<reference evidence="4 5" key="1">
    <citation type="journal article" date="2015" name="BMC Genomics">
        <title>Comparative genomics and metabolic profiling of the genus Lysobacter.</title>
        <authorList>
            <person name="de Bruijn I."/>
            <person name="Cheng X."/>
            <person name="de Jager V."/>
            <person name="Exposito R.G."/>
            <person name="Watrous J."/>
            <person name="Patel N."/>
            <person name="Postma J."/>
            <person name="Dorrestein P.C."/>
            <person name="Kobayashi D."/>
            <person name="Raaijmakers J.M."/>
        </authorList>
    </citation>
    <scope>NUCLEOTIDE SEQUENCE [LARGE SCALE GENOMIC DNA]</scope>
    <source>
        <strain evidence="4 5">76</strain>
    </source>
</reference>
<dbReference type="Gene3D" id="3.40.50.12780">
    <property type="entry name" value="N-terminal domain of ligase-like"/>
    <property type="match status" value="1"/>
</dbReference>
<dbReference type="Proteomes" id="UP000060787">
    <property type="component" value="Chromosome"/>
</dbReference>
<keyword evidence="5" id="KW-1185">Reference proteome</keyword>
<evidence type="ECO:0000259" key="3">
    <source>
        <dbReference type="Pfam" id="PF00501"/>
    </source>
</evidence>
<dbReference type="PANTHER" id="PTHR43201:SF5">
    <property type="entry name" value="MEDIUM-CHAIN ACYL-COA LIGASE ACSF2, MITOCHONDRIAL"/>
    <property type="match status" value="1"/>
</dbReference>
<dbReference type="InterPro" id="IPR020845">
    <property type="entry name" value="AMP-binding_CS"/>
</dbReference>
<accession>A0A0S2F5E7</accession>
<dbReference type="GO" id="GO:0006631">
    <property type="term" value="P:fatty acid metabolic process"/>
    <property type="evidence" value="ECO:0007669"/>
    <property type="project" value="TreeGrafter"/>
</dbReference>
<evidence type="ECO:0000256" key="1">
    <source>
        <dbReference type="ARBA" id="ARBA00006432"/>
    </source>
</evidence>
<evidence type="ECO:0000313" key="4">
    <source>
        <dbReference type="EMBL" id="ALN78766.1"/>
    </source>
</evidence>
<proteinExistence type="inferred from homology"/>
<dbReference type="PROSITE" id="PS00455">
    <property type="entry name" value="AMP_BINDING"/>
    <property type="match status" value="1"/>
</dbReference>
<dbReference type="EMBL" id="CP011129">
    <property type="protein sequence ID" value="ALN78766.1"/>
    <property type="molecule type" value="Genomic_DNA"/>
</dbReference>
<organism evidence="4 5">
    <name type="scientific">Lysobacter antibioticus</name>
    <dbReference type="NCBI Taxonomy" id="84531"/>
    <lineage>
        <taxon>Bacteria</taxon>
        <taxon>Pseudomonadati</taxon>
        <taxon>Pseudomonadota</taxon>
        <taxon>Gammaproteobacteria</taxon>
        <taxon>Lysobacterales</taxon>
        <taxon>Lysobacteraceae</taxon>
        <taxon>Lysobacter</taxon>
    </lineage>
</organism>
<dbReference type="eggNOG" id="COG0318">
    <property type="taxonomic scope" value="Bacteria"/>
</dbReference>
<dbReference type="InterPro" id="IPR045851">
    <property type="entry name" value="AMP-bd_C_sf"/>
</dbReference>
<dbReference type="AlphaFoldDB" id="A0A0S2F5E7"/>
<name>A0A0S2F5E7_LYSAN</name>
<dbReference type="InterPro" id="IPR042099">
    <property type="entry name" value="ANL_N_sf"/>
</dbReference>
<dbReference type="Gene3D" id="3.30.300.30">
    <property type="match status" value="1"/>
</dbReference>
<keyword evidence="2" id="KW-0436">Ligase</keyword>
<dbReference type="SUPFAM" id="SSF56801">
    <property type="entry name" value="Acetyl-CoA synthetase-like"/>
    <property type="match status" value="1"/>
</dbReference>
<evidence type="ECO:0000256" key="2">
    <source>
        <dbReference type="ARBA" id="ARBA00022598"/>
    </source>
</evidence>
<dbReference type="PANTHER" id="PTHR43201">
    <property type="entry name" value="ACYL-COA SYNTHETASE"/>
    <property type="match status" value="1"/>
</dbReference>
<protein>
    <submittedName>
        <fullName evidence="4">AMP-binding enzyme family protein</fullName>
    </submittedName>
</protein>